<proteinExistence type="predicted"/>
<accession>A0A6L9MN41</accession>
<evidence type="ECO:0000313" key="4">
    <source>
        <dbReference type="Proteomes" id="UP000476332"/>
    </source>
</evidence>
<sequence>MSISFVPHPSSGKHGTGPVLGRLANRRNLVAAAAGIGAASLWFGWPWLVVTGLAPLLLALAPCLLMCGAMCAMKLCTKPKQQPRQALMESSDVQPARIAATSQSGKGCATCN</sequence>
<evidence type="ECO:0000313" key="3">
    <source>
        <dbReference type="EMBL" id="NDV89329.1"/>
    </source>
</evidence>
<dbReference type="RefSeq" id="WP_163046174.1">
    <property type="nucleotide sequence ID" value="NZ_JAAAMJ010000037.1"/>
</dbReference>
<feature type="region of interest" description="Disordered" evidence="1">
    <location>
        <begin position="86"/>
        <end position="112"/>
    </location>
</feature>
<dbReference type="EMBL" id="JAAAMJ010000037">
    <property type="protein sequence ID" value="NDV89329.1"/>
    <property type="molecule type" value="Genomic_DNA"/>
</dbReference>
<keyword evidence="2" id="KW-0472">Membrane</keyword>
<dbReference type="Proteomes" id="UP000476332">
    <property type="component" value="Unassembled WGS sequence"/>
</dbReference>
<keyword evidence="4" id="KW-1185">Reference proteome</keyword>
<keyword evidence="2" id="KW-1133">Transmembrane helix</keyword>
<reference evidence="3 4" key="1">
    <citation type="submission" date="2020-01" db="EMBL/GenBank/DDBJ databases">
        <title>Genomes of bacteria type strains.</title>
        <authorList>
            <person name="Chen J."/>
            <person name="Zhu S."/>
            <person name="Chen J."/>
        </authorList>
    </citation>
    <scope>NUCLEOTIDE SEQUENCE [LARGE SCALE GENOMIC DNA]</scope>
    <source>
        <strain evidence="3 4">KCTC 52919</strain>
    </source>
</reference>
<protein>
    <submittedName>
        <fullName evidence="3">Uncharacterized protein</fullName>
    </submittedName>
</protein>
<keyword evidence="2" id="KW-0812">Transmembrane</keyword>
<evidence type="ECO:0000256" key="2">
    <source>
        <dbReference type="SAM" id="Phobius"/>
    </source>
</evidence>
<gene>
    <name evidence="3" type="ORF">GTW51_21945</name>
</gene>
<name>A0A6L9MN41_9HYPH</name>
<organism evidence="3 4">
    <name type="scientific">Aurantimonas aggregata</name>
    <dbReference type="NCBI Taxonomy" id="2047720"/>
    <lineage>
        <taxon>Bacteria</taxon>
        <taxon>Pseudomonadati</taxon>
        <taxon>Pseudomonadota</taxon>
        <taxon>Alphaproteobacteria</taxon>
        <taxon>Hyphomicrobiales</taxon>
        <taxon>Aurantimonadaceae</taxon>
        <taxon>Aurantimonas</taxon>
    </lineage>
</organism>
<evidence type="ECO:0000256" key="1">
    <source>
        <dbReference type="SAM" id="MobiDB-lite"/>
    </source>
</evidence>
<feature type="transmembrane region" description="Helical" evidence="2">
    <location>
        <begin position="54"/>
        <end position="76"/>
    </location>
</feature>
<dbReference type="AlphaFoldDB" id="A0A6L9MN41"/>
<comment type="caution">
    <text evidence="3">The sequence shown here is derived from an EMBL/GenBank/DDBJ whole genome shotgun (WGS) entry which is preliminary data.</text>
</comment>